<sequence>MNLNQACANILAQLTELVNQIHEPDFTKPAETLSRSTIGQHLRHTLEFFICFENGFHGGLVNYDKRAHDKRMESDKFIALSTIDRIQDFVYRLEEKTMQLEVGYDLEREDFITIETTAMRELVYNIEHAVHHMAIMKIGIHEIAPYVKLAPDFGVAASTLRYKEIAYSTAHS</sequence>
<dbReference type="AlphaFoldDB" id="A0A1M5XFX0"/>
<dbReference type="Proteomes" id="UP000184212">
    <property type="component" value="Unassembled WGS sequence"/>
</dbReference>
<evidence type="ECO:0000313" key="4">
    <source>
        <dbReference type="Proteomes" id="UP000184212"/>
    </source>
</evidence>
<dbReference type="GO" id="GO:0046872">
    <property type="term" value="F:metal ion binding"/>
    <property type="evidence" value="ECO:0007669"/>
    <property type="project" value="UniProtKB-KW"/>
</dbReference>
<dbReference type="STRING" id="947013.SAMN04488109_6503"/>
<dbReference type="OrthoDB" id="1162179at2"/>
<dbReference type="InterPro" id="IPR034660">
    <property type="entry name" value="DinB/YfiT-like"/>
</dbReference>
<keyword evidence="4" id="KW-1185">Reference proteome</keyword>
<comment type="similarity">
    <text evidence="1">Belongs to the DinB family.</text>
</comment>
<reference evidence="3 4" key="1">
    <citation type="submission" date="2016-11" db="EMBL/GenBank/DDBJ databases">
        <authorList>
            <person name="Jaros S."/>
            <person name="Januszkiewicz K."/>
            <person name="Wedrychowicz H."/>
        </authorList>
    </citation>
    <scope>NUCLEOTIDE SEQUENCE [LARGE SCALE GENOMIC DNA]</scope>
    <source>
        <strain evidence="3 4">DSM 24574</strain>
    </source>
</reference>
<name>A0A1M5XFX0_9BACT</name>
<organism evidence="3 4">
    <name type="scientific">Chryseolinea serpens</name>
    <dbReference type="NCBI Taxonomy" id="947013"/>
    <lineage>
        <taxon>Bacteria</taxon>
        <taxon>Pseudomonadati</taxon>
        <taxon>Bacteroidota</taxon>
        <taxon>Cytophagia</taxon>
        <taxon>Cytophagales</taxon>
        <taxon>Fulvivirgaceae</taxon>
        <taxon>Chryseolinea</taxon>
    </lineage>
</organism>
<dbReference type="PANTHER" id="PTHR39473">
    <property type="match status" value="1"/>
</dbReference>
<protein>
    <submittedName>
        <fullName evidence="3">DinB family protein</fullName>
    </submittedName>
</protein>
<dbReference type="EMBL" id="FQWQ01000006">
    <property type="protein sequence ID" value="SHH98676.1"/>
    <property type="molecule type" value="Genomic_DNA"/>
</dbReference>
<proteinExistence type="inferred from homology"/>
<accession>A0A1M5XFX0</accession>
<dbReference type="RefSeq" id="WP_073142918.1">
    <property type="nucleotide sequence ID" value="NZ_FQWQ01000006.1"/>
</dbReference>
<dbReference type="Pfam" id="PF05163">
    <property type="entry name" value="DinB"/>
    <property type="match status" value="1"/>
</dbReference>
<evidence type="ECO:0000256" key="2">
    <source>
        <dbReference type="ARBA" id="ARBA00022723"/>
    </source>
</evidence>
<dbReference type="SUPFAM" id="SSF109854">
    <property type="entry name" value="DinB/YfiT-like putative metalloenzymes"/>
    <property type="match status" value="1"/>
</dbReference>
<gene>
    <name evidence="3" type="ORF">SAMN04488109_6503</name>
</gene>
<dbReference type="PANTHER" id="PTHR39473:SF1">
    <property type="entry name" value="DINB-LIKE DOMAIN-CONTAINING PROTEIN"/>
    <property type="match status" value="1"/>
</dbReference>
<evidence type="ECO:0000256" key="1">
    <source>
        <dbReference type="ARBA" id="ARBA00008635"/>
    </source>
</evidence>
<dbReference type="InterPro" id="IPR007837">
    <property type="entry name" value="DinB"/>
</dbReference>
<keyword evidence="2" id="KW-0479">Metal-binding</keyword>
<evidence type="ECO:0000313" key="3">
    <source>
        <dbReference type="EMBL" id="SHH98676.1"/>
    </source>
</evidence>